<dbReference type="InterPro" id="IPR027417">
    <property type="entry name" value="P-loop_NTPase"/>
</dbReference>
<evidence type="ECO:0000313" key="2">
    <source>
        <dbReference type="Proteomes" id="UP000049855"/>
    </source>
</evidence>
<dbReference type="AlphaFoldDB" id="A0A0U1KSW9"/>
<dbReference type="Gene3D" id="3.40.50.300">
    <property type="entry name" value="P-loop containing nucleotide triphosphate hydrolases"/>
    <property type="match status" value="1"/>
</dbReference>
<dbReference type="RefSeq" id="WP_021169093.1">
    <property type="nucleotide sequence ID" value="NZ_CTRP01000003.1"/>
</dbReference>
<evidence type="ECO:0000313" key="1">
    <source>
        <dbReference type="EMBL" id="CQR70355.1"/>
    </source>
</evidence>
<keyword evidence="2" id="KW-1185">Reference proteome</keyword>
<gene>
    <name evidence="1" type="ORF">SpAn4DRAFT_1324</name>
</gene>
<protein>
    <submittedName>
        <fullName evidence="1">Possible uridine kinase</fullName>
        <ecNumber evidence="1">2.7.1.48</ecNumber>
    </submittedName>
</protein>
<dbReference type="Proteomes" id="UP000049855">
    <property type="component" value="Unassembled WGS sequence"/>
</dbReference>
<name>A0A0U1KSW9_9FIRM</name>
<dbReference type="SUPFAM" id="SSF52540">
    <property type="entry name" value="P-loop containing nucleoside triphosphate hydrolases"/>
    <property type="match status" value="1"/>
</dbReference>
<reference evidence="2" key="1">
    <citation type="submission" date="2015-03" db="EMBL/GenBank/DDBJ databases">
        <authorList>
            <person name="Nijsse Bart"/>
        </authorList>
    </citation>
    <scope>NUCLEOTIDE SEQUENCE [LARGE SCALE GENOMIC DNA]</scope>
</reference>
<accession>A0A0U1KSW9</accession>
<keyword evidence="1" id="KW-0418">Kinase</keyword>
<dbReference type="EMBL" id="CTRP01000003">
    <property type="protein sequence ID" value="CQR70355.1"/>
    <property type="molecule type" value="Genomic_DNA"/>
</dbReference>
<proteinExistence type="predicted"/>
<sequence length="157" mass="17838">MVYKGAKKPIIVAKAAVSGGGKTTITRELCKQLTNVKVLSFDDYDFDVANGLEDICEWVDNGADYKLWKLGPLATDIRLLLSKENQNLDYILLDYPFAYKNEEIAQFIDYAIFIDTPLDIAMARRSLRDFANKSIEEVCLELNDYLTHGRAAYLEIE</sequence>
<keyword evidence="1" id="KW-0808">Transferase</keyword>
<dbReference type="EC" id="2.7.1.48" evidence="1"/>
<organism evidence="1 2">
    <name type="scientific">Sporomusa ovata</name>
    <dbReference type="NCBI Taxonomy" id="2378"/>
    <lineage>
        <taxon>Bacteria</taxon>
        <taxon>Bacillati</taxon>
        <taxon>Bacillota</taxon>
        <taxon>Negativicutes</taxon>
        <taxon>Selenomonadales</taxon>
        <taxon>Sporomusaceae</taxon>
        <taxon>Sporomusa</taxon>
    </lineage>
</organism>
<dbReference type="GO" id="GO:0004849">
    <property type="term" value="F:uridine kinase activity"/>
    <property type="evidence" value="ECO:0007669"/>
    <property type="project" value="UniProtKB-EC"/>
</dbReference>